<feature type="compositionally biased region" description="Basic residues" evidence="1">
    <location>
        <begin position="47"/>
        <end position="60"/>
    </location>
</feature>
<proteinExistence type="predicted"/>
<sequence>ELDVEAGADVGDLDDVVLKIGASEGGGEERGGDDEEGLHGCWMMWNSRRRGGGRDKRRRTSSFDPSKDRNHPRWVEVFPVSKYLFRNRLSSDLFSKLAFETQTSRLLVLQRHVTVITACIENVPESLKWRETAEAKNQCADEEATAFV</sequence>
<name>A0A1I7YYU2_9BILA</name>
<keyword evidence="2" id="KW-1185">Reference proteome</keyword>
<evidence type="ECO:0000313" key="3">
    <source>
        <dbReference type="WBParaSite" id="L893_g21126.t1"/>
    </source>
</evidence>
<dbReference type="Proteomes" id="UP000095287">
    <property type="component" value="Unplaced"/>
</dbReference>
<dbReference type="AlphaFoldDB" id="A0A1I7YYU2"/>
<evidence type="ECO:0000313" key="2">
    <source>
        <dbReference type="Proteomes" id="UP000095287"/>
    </source>
</evidence>
<dbReference type="WBParaSite" id="L893_g21126.t1">
    <property type="protein sequence ID" value="L893_g21126.t1"/>
    <property type="gene ID" value="L893_g21126"/>
</dbReference>
<feature type="region of interest" description="Disordered" evidence="1">
    <location>
        <begin position="46"/>
        <end position="71"/>
    </location>
</feature>
<evidence type="ECO:0000256" key="1">
    <source>
        <dbReference type="SAM" id="MobiDB-lite"/>
    </source>
</evidence>
<reference evidence="3" key="1">
    <citation type="submission" date="2016-11" db="UniProtKB">
        <authorList>
            <consortium name="WormBaseParasite"/>
        </authorList>
    </citation>
    <scope>IDENTIFICATION</scope>
</reference>
<organism evidence="2 3">
    <name type="scientific">Steinernema glaseri</name>
    <dbReference type="NCBI Taxonomy" id="37863"/>
    <lineage>
        <taxon>Eukaryota</taxon>
        <taxon>Metazoa</taxon>
        <taxon>Ecdysozoa</taxon>
        <taxon>Nematoda</taxon>
        <taxon>Chromadorea</taxon>
        <taxon>Rhabditida</taxon>
        <taxon>Tylenchina</taxon>
        <taxon>Panagrolaimomorpha</taxon>
        <taxon>Strongyloidoidea</taxon>
        <taxon>Steinernematidae</taxon>
        <taxon>Steinernema</taxon>
    </lineage>
</organism>
<accession>A0A1I7YYU2</accession>
<protein>
    <submittedName>
        <fullName evidence="3">SAC domain-containing protein</fullName>
    </submittedName>
</protein>